<name>A0AAV5NAS2_9PROT</name>
<evidence type="ECO:0000313" key="2">
    <source>
        <dbReference type="Proteomes" id="UP001156614"/>
    </source>
</evidence>
<organism evidence="1 2">
    <name type="scientific">Gluconobacter cerinus</name>
    <dbReference type="NCBI Taxonomy" id="38307"/>
    <lineage>
        <taxon>Bacteria</taxon>
        <taxon>Pseudomonadati</taxon>
        <taxon>Pseudomonadota</taxon>
        <taxon>Alphaproteobacteria</taxon>
        <taxon>Acetobacterales</taxon>
        <taxon>Acetobacteraceae</taxon>
        <taxon>Gluconobacter</taxon>
    </lineage>
</organism>
<reference evidence="2" key="1">
    <citation type="journal article" date="2019" name="Int. J. Syst. Evol. Microbiol.">
        <title>The Global Catalogue of Microorganisms (GCM) 10K type strain sequencing project: providing services to taxonomists for standard genome sequencing and annotation.</title>
        <authorList>
            <consortium name="The Broad Institute Genomics Platform"/>
            <consortium name="The Broad Institute Genome Sequencing Center for Infectious Disease"/>
            <person name="Wu L."/>
            <person name="Ma J."/>
        </authorList>
    </citation>
    <scope>NUCLEOTIDE SEQUENCE [LARGE SCALE GENOMIC DNA]</scope>
    <source>
        <strain evidence="2">NBRC 3267</strain>
    </source>
</reference>
<accession>A0AAV5NAS2</accession>
<gene>
    <name evidence="1" type="ORF">GCM10007867_03860</name>
</gene>
<sequence>MGETGHMLGQSLFPDILLFISELVKAQLISPCKRGGMQFCNVKYEAVYRRIPSFFSRKTGKTYSLILD</sequence>
<dbReference type="Proteomes" id="UP001156614">
    <property type="component" value="Unassembled WGS sequence"/>
</dbReference>
<keyword evidence="2" id="KW-1185">Reference proteome</keyword>
<evidence type="ECO:0000313" key="1">
    <source>
        <dbReference type="EMBL" id="GLQ61541.1"/>
    </source>
</evidence>
<dbReference type="EMBL" id="BSNU01000001">
    <property type="protein sequence ID" value="GLQ61541.1"/>
    <property type="molecule type" value="Genomic_DNA"/>
</dbReference>
<dbReference type="AlphaFoldDB" id="A0AAV5NAS2"/>
<comment type="caution">
    <text evidence="1">The sequence shown here is derived from an EMBL/GenBank/DDBJ whole genome shotgun (WGS) entry which is preliminary data.</text>
</comment>
<proteinExistence type="predicted"/>
<protein>
    <submittedName>
        <fullName evidence="1">Uncharacterized protein</fullName>
    </submittedName>
</protein>